<dbReference type="Gene3D" id="2.60.40.3110">
    <property type="match status" value="1"/>
</dbReference>
<dbReference type="EMBL" id="MWQY01000021">
    <property type="protein sequence ID" value="ORC32684.1"/>
    <property type="molecule type" value="Genomic_DNA"/>
</dbReference>
<comment type="caution">
    <text evidence="1">The sequence shown here is derived from an EMBL/GenBank/DDBJ whole genome shotgun (WGS) entry which is preliminary data.</text>
</comment>
<evidence type="ECO:0008006" key="3">
    <source>
        <dbReference type="Google" id="ProtNLM"/>
    </source>
</evidence>
<dbReference type="RefSeq" id="WP_083052413.1">
    <property type="nucleotide sequence ID" value="NZ_MWQY01000021.1"/>
</dbReference>
<dbReference type="AlphaFoldDB" id="A0A1Y1RUI3"/>
<keyword evidence="2" id="KW-1185">Reference proteome</keyword>
<dbReference type="InterPro" id="IPR000015">
    <property type="entry name" value="Fimb_usher"/>
</dbReference>
<dbReference type="GO" id="GO:0009297">
    <property type="term" value="P:pilus assembly"/>
    <property type="evidence" value="ECO:0007669"/>
    <property type="project" value="InterPro"/>
</dbReference>
<proteinExistence type="predicted"/>
<organism evidence="1 2">
    <name type="scientific">Marispirochaeta aestuarii</name>
    <dbReference type="NCBI Taxonomy" id="1963862"/>
    <lineage>
        <taxon>Bacteria</taxon>
        <taxon>Pseudomonadati</taxon>
        <taxon>Spirochaetota</taxon>
        <taxon>Spirochaetia</taxon>
        <taxon>Spirochaetales</taxon>
        <taxon>Spirochaetaceae</taxon>
        <taxon>Marispirochaeta</taxon>
    </lineage>
</organism>
<accession>A0A1Y1RUI3</accession>
<dbReference type="PANTHER" id="PTHR30451">
    <property type="entry name" value="OUTER MEMBRANE USHER PROTEIN"/>
    <property type="match status" value="1"/>
</dbReference>
<dbReference type="GO" id="GO:0015473">
    <property type="term" value="F:fimbrial usher porin activity"/>
    <property type="evidence" value="ECO:0007669"/>
    <property type="project" value="InterPro"/>
</dbReference>
<gene>
    <name evidence="1" type="ORF">B4O97_16115</name>
</gene>
<dbReference type="Pfam" id="PF00577">
    <property type="entry name" value="Usher"/>
    <property type="match status" value="1"/>
</dbReference>
<evidence type="ECO:0000313" key="1">
    <source>
        <dbReference type="EMBL" id="ORC32684.1"/>
    </source>
</evidence>
<evidence type="ECO:0000313" key="2">
    <source>
        <dbReference type="Proteomes" id="UP000192343"/>
    </source>
</evidence>
<sequence>MIRRISTGISILFLLAMRISGQDAPDPAAEIFMQAFGDTAEAPAQEDAEILLLIRIDGEFSGELSAHITADNEVHLPREALFELLEPGLSPEGISGIRESFGGDSVRLEDLVSYGFDAWYDSSMLQVEILTPPELRRSRDLRLRHAPQHIDPADISADPYSAYMNYYSKAELLYRADGEEAVYDVPLQLNLFPNLQFRRWVLTGGVNMTSYPEKEVELDSLRLIRDFPENGLRLAAGTLDSPSYASIPSVPLDGVGIGTEKALSDIASPYRSLSRELLLEQPAEVSIYLNGRLLKTERLDAGVHNLLDFPYVGGLNEIRIVITEQDGRERTIETIVPFDSGLLRQQEYSFAVSGGTPQHEFSDPLAAGFFSYGLLPRLTGGTALQIDRDTYIGNLSLVSALPFGNLGLGFGASAGLDRDPGIHSRLQYRVAFPSRRSIPSLGVQVEYYDDAYRSSVLSEAPSDYIWRFSSSIGQVLPFSAYASIMTAYALGRGESPDSLQGSLTLLKGFGRSASMSLSFSLNHDTQEGWEWRGHLAFSLSPDNSGQNLQYSQDLKSGEGGLGFSWRDTEDPQQWVYTASVQGYPPASADQTVADMGFHYDAPFLRASINNSLSRTNYDTGSNTTSNRLGAGLGGAVLFAGGNFALSRQVQDSFIMLVPDDELQNELVSVRNSRGSGGTKESRGGVITYSELSSYTPATLQIELPNTSPEVLLKEDIVTLVPSYRSGITVPVRLRHNLFVSGRLLTLQAEPIALQAGELIPLDSPGDERQLFFSDEEGFFQLHDIEAGRYLLVLFSSTGAQIELSIPESPEGRVSLEPLVLPVIRKELSP</sequence>
<dbReference type="Proteomes" id="UP000192343">
    <property type="component" value="Unassembled WGS sequence"/>
</dbReference>
<dbReference type="GO" id="GO:0009279">
    <property type="term" value="C:cell outer membrane"/>
    <property type="evidence" value="ECO:0007669"/>
    <property type="project" value="TreeGrafter"/>
</dbReference>
<dbReference type="STRING" id="1963862.B4O97_16115"/>
<protein>
    <recommendedName>
        <fullName evidence="3">Fimbrial biogenesis outer membrane usher protein</fullName>
    </recommendedName>
</protein>
<dbReference type="OrthoDB" id="499138at2"/>
<reference evidence="1 2" key="1">
    <citation type="submission" date="2017-03" db="EMBL/GenBank/DDBJ databases">
        <title>Draft Genome sequence of Marispirochaeta sp. strain JC444.</title>
        <authorList>
            <person name="Shivani Y."/>
            <person name="Subhash Y."/>
            <person name="Sasikala C."/>
            <person name="Ramana C."/>
        </authorList>
    </citation>
    <scope>NUCLEOTIDE SEQUENCE [LARGE SCALE GENOMIC DNA]</scope>
    <source>
        <strain evidence="1 2">JC444</strain>
    </source>
</reference>
<name>A0A1Y1RUI3_9SPIO</name>
<dbReference type="PANTHER" id="PTHR30451:SF5">
    <property type="entry name" value="SLR0019 PROTEIN"/>
    <property type="match status" value="1"/>
</dbReference>